<keyword evidence="5 9" id="KW-0297">G-protein coupled receptor</keyword>
<comment type="subcellular location">
    <subcellularLocation>
        <location evidence="1">Cell membrane</location>
        <topology evidence="1">Multi-pass membrane protein</topology>
    </subcellularLocation>
</comment>
<keyword evidence="8 9" id="KW-0807">Transducer</keyword>
<feature type="transmembrane region" description="Helical" evidence="10">
    <location>
        <begin position="228"/>
        <end position="248"/>
    </location>
</feature>
<dbReference type="PROSITE" id="PS00237">
    <property type="entry name" value="G_PROTEIN_RECEP_F1_1"/>
    <property type="match status" value="1"/>
</dbReference>
<evidence type="ECO:0000256" key="9">
    <source>
        <dbReference type="RuleBase" id="RU000688"/>
    </source>
</evidence>
<keyword evidence="13" id="KW-1185">Reference proteome</keyword>
<reference evidence="12" key="1">
    <citation type="submission" date="2022-02" db="EMBL/GenBank/DDBJ databases">
        <title>Atlantic sturgeon de novo genome assembly.</title>
        <authorList>
            <person name="Stock M."/>
            <person name="Klopp C."/>
            <person name="Guiguen Y."/>
            <person name="Cabau C."/>
            <person name="Parinello H."/>
            <person name="Santidrian Yebra-Pimentel E."/>
            <person name="Kuhl H."/>
            <person name="Dirks R.P."/>
            <person name="Guessner J."/>
            <person name="Wuertz S."/>
            <person name="Du K."/>
            <person name="Schartl M."/>
        </authorList>
    </citation>
    <scope>NUCLEOTIDE SEQUENCE</scope>
    <source>
        <strain evidence="12">STURGEONOMICS-FGT-2020</strain>
        <tissue evidence="12">Whole blood</tissue>
    </source>
</reference>
<feature type="transmembrane region" description="Helical" evidence="10">
    <location>
        <begin position="137"/>
        <end position="155"/>
    </location>
</feature>
<evidence type="ECO:0000256" key="4">
    <source>
        <dbReference type="ARBA" id="ARBA00022989"/>
    </source>
</evidence>
<proteinExistence type="inferred from homology"/>
<feature type="transmembrane region" description="Helical" evidence="10">
    <location>
        <begin position="268"/>
        <end position="290"/>
    </location>
</feature>
<dbReference type="AlphaFoldDB" id="A0AAD8G8M5"/>
<keyword evidence="3 9" id="KW-0812">Transmembrane</keyword>
<accession>A0AAD8G8M5</accession>
<evidence type="ECO:0000256" key="3">
    <source>
        <dbReference type="ARBA" id="ARBA00022692"/>
    </source>
</evidence>
<evidence type="ECO:0000313" key="13">
    <source>
        <dbReference type="Proteomes" id="UP001230051"/>
    </source>
</evidence>
<keyword evidence="7 9" id="KW-0675">Receptor</keyword>
<name>A0AAD8G8M5_ACIOX</name>
<evidence type="ECO:0000256" key="10">
    <source>
        <dbReference type="SAM" id="Phobius"/>
    </source>
</evidence>
<dbReference type="PANTHER" id="PTHR24231">
    <property type="entry name" value="PURINOCEPTOR-RELATED G-PROTEIN COUPLED RECEPTOR"/>
    <property type="match status" value="1"/>
</dbReference>
<dbReference type="PANTHER" id="PTHR24231:SF47">
    <property type="entry name" value="G-PROTEIN COUPLED RECEPTOR 82-RELATED"/>
    <property type="match status" value="1"/>
</dbReference>
<dbReference type="Proteomes" id="UP001230051">
    <property type="component" value="Unassembled WGS sequence"/>
</dbReference>
<evidence type="ECO:0000256" key="5">
    <source>
        <dbReference type="ARBA" id="ARBA00023040"/>
    </source>
</evidence>
<evidence type="ECO:0000256" key="1">
    <source>
        <dbReference type="ARBA" id="ARBA00004651"/>
    </source>
</evidence>
<dbReference type="InterPro" id="IPR017452">
    <property type="entry name" value="GPCR_Rhodpsn_7TM"/>
</dbReference>
<feature type="domain" description="G-protein coupled receptors family 1 profile" evidence="11">
    <location>
        <begin position="21"/>
        <end position="289"/>
    </location>
</feature>
<dbReference type="GO" id="GO:0004930">
    <property type="term" value="F:G protein-coupled receptor activity"/>
    <property type="evidence" value="ECO:0007669"/>
    <property type="project" value="UniProtKB-KW"/>
</dbReference>
<evidence type="ECO:0000313" key="12">
    <source>
        <dbReference type="EMBL" id="KAK1169764.1"/>
    </source>
</evidence>
<evidence type="ECO:0000256" key="2">
    <source>
        <dbReference type="ARBA" id="ARBA00022475"/>
    </source>
</evidence>
<dbReference type="Pfam" id="PF00001">
    <property type="entry name" value="7tm_1"/>
    <property type="match status" value="1"/>
</dbReference>
<feature type="transmembrane region" description="Helical" evidence="10">
    <location>
        <begin position="48"/>
        <end position="69"/>
    </location>
</feature>
<dbReference type="GO" id="GO:0005886">
    <property type="term" value="C:plasma membrane"/>
    <property type="evidence" value="ECO:0007669"/>
    <property type="project" value="UniProtKB-SubCell"/>
</dbReference>
<protein>
    <submittedName>
        <fullName evidence="12">G-protein coupled receptor 82</fullName>
    </submittedName>
</protein>
<dbReference type="Gene3D" id="1.20.1070.10">
    <property type="entry name" value="Rhodopsin 7-helix transmembrane proteins"/>
    <property type="match status" value="1"/>
</dbReference>
<evidence type="ECO:0000256" key="6">
    <source>
        <dbReference type="ARBA" id="ARBA00023136"/>
    </source>
</evidence>
<dbReference type="PROSITE" id="PS50262">
    <property type="entry name" value="G_PROTEIN_RECEP_F1_2"/>
    <property type="match status" value="1"/>
</dbReference>
<comment type="similarity">
    <text evidence="9">Belongs to the G-protein coupled receptor 1 family.</text>
</comment>
<evidence type="ECO:0000256" key="7">
    <source>
        <dbReference type="ARBA" id="ARBA00023170"/>
    </source>
</evidence>
<feature type="transmembrane region" description="Helical" evidence="10">
    <location>
        <begin position="89"/>
        <end position="116"/>
    </location>
</feature>
<dbReference type="InterPro" id="IPR000276">
    <property type="entry name" value="GPCR_Rhodpsn"/>
</dbReference>
<keyword evidence="4 10" id="KW-1133">Transmembrane helix</keyword>
<dbReference type="SUPFAM" id="SSF81321">
    <property type="entry name" value="Family A G protein-coupled receptor-like"/>
    <property type="match status" value="1"/>
</dbReference>
<dbReference type="EMBL" id="JAGXEW010000007">
    <property type="protein sequence ID" value="KAK1169764.1"/>
    <property type="molecule type" value="Genomic_DNA"/>
</dbReference>
<dbReference type="PRINTS" id="PR00237">
    <property type="entry name" value="GPCRRHODOPSN"/>
</dbReference>
<organism evidence="12 13">
    <name type="scientific">Acipenser oxyrinchus oxyrinchus</name>
    <dbReference type="NCBI Taxonomy" id="40147"/>
    <lineage>
        <taxon>Eukaryota</taxon>
        <taxon>Metazoa</taxon>
        <taxon>Chordata</taxon>
        <taxon>Craniata</taxon>
        <taxon>Vertebrata</taxon>
        <taxon>Euteleostomi</taxon>
        <taxon>Actinopterygii</taxon>
        <taxon>Chondrostei</taxon>
        <taxon>Acipenseriformes</taxon>
        <taxon>Acipenseridae</taxon>
        <taxon>Acipenser</taxon>
    </lineage>
</organism>
<keyword evidence="2" id="KW-1003">Cell membrane</keyword>
<feature type="transmembrane region" description="Helical" evidence="10">
    <location>
        <begin position="16"/>
        <end position="36"/>
    </location>
</feature>
<sequence length="328" mass="37864">MADICNIIFDNYQKDIFTWLYSVLTIVGLLSNAAVLRDLWKAEKTVTGIFTINMTAADLLLCCSFPFRIVYYQRSSEWEPNAYLCTATIFTTVSLFYINLYCNICFLMWICINRYASVVRPQHVFFKFFKNPKMCKFLCALTWIVTLCVTLSNLIHNLPRNSVPAKSCFDLIASKTRNNYNLLHALCIALFFLILIILLTFYTLLVYHLQRMQDGNLVMRNQNVSLQVRRKILATVLVFVVCFVPYHIERAMLLLSKSSDCTWQRKQYKAKACTILLAALSCCVLPLLHLSFHFRCCKARAASHTRNIHSCTDAEHAIGHRLPETTRS</sequence>
<keyword evidence="6 10" id="KW-0472">Membrane</keyword>
<evidence type="ECO:0000256" key="8">
    <source>
        <dbReference type="ARBA" id="ARBA00023224"/>
    </source>
</evidence>
<evidence type="ECO:0000259" key="11">
    <source>
        <dbReference type="PROSITE" id="PS50262"/>
    </source>
</evidence>
<gene>
    <name evidence="12" type="primary">Cysltr1</name>
    <name evidence="12" type="ORF">AOXY_G8639</name>
</gene>
<feature type="transmembrane region" description="Helical" evidence="10">
    <location>
        <begin position="182"/>
        <end position="207"/>
    </location>
</feature>
<comment type="caution">
    <text evidence="12">The sequence shown here is derived from an EMBL/GenBank/DDBJ whole genome shotgun (WGS) entry which is preliminary data.</text>
</comment>